<keyword evidence="4 11" id="KW-0831">Ubiquinone biosynthesis</keyword>
<gene>
    <name evidence="11" type="primary">COQ6</name>
    <name evidence="13" type="ORF">PhCBS80983_g02152</name>
</gene>
<dbReference type="GO" id="GO:0106364">
    <property type="term" value="F:4-hydroxy-3-all-trans-polyprenylbenzoate oxygenase activity"/>
    <property type="evidence" value="ECO:0007669"/>
    <property type="project" value="UniProtKB-EC"/>
</dbReference>
<evidence type="ECO:0000256" key="9">
    <source>
        <dbReference type="ARBA" id="ARBA00023128"/>
    </source>
</evidence>
<evidence type="ECO:0000256" key="7">
    <source>
        <dbReference type="ARBA" id="ARBA00023002"/>
    </source>
</evidence>
<dbReference type="Pfam" id="PF01494">
    <property type="entry name" value="FAD_binding_3"/>
    <property type="match status" value="2"/>
</dbReference>
<comment type="pathway">
    <text evidence="11">Cofactor biosynthesis; ubiquinone biosynthesis.</text>
</comment>
<evidence type="ECO:0000256" key="1">
    <source>
        <dbReference type="ARBA" id="ARBA00001974"/>
    </source>
</evidence>
<dbReference type="STRING" id="109895.A0A507E936"/>
<keyword evidence="9 11" id="KW-0496">Mitochondrion</keyword>
<dbReference type="EMBL" id="QEAQ01000020">
    <property type="protein sequence ID" value="TPX59897.1"/>
    <property type="molecule type" value="Genomic_DNA"/>
</dbReference>
<keyword evidence="8 11" id="KW-0503">Monooxygenase</keyword>
<dbReference type="PANTHER" id="PTHR43876:SF7">
    <property type="entry name" value="UBIQUINONE BIOSYNTHESIS MONOOXYGENASE COQ6, MITOCHONDRIAL"/>
    <property type="match status" value="1"/>
</dbReference>
<organism evidence="13 14">
    <name type="scientific">Powellomyces hirtus</name>
    <dbReference type="NCBI Taxonomy" id="109895"/>
    <lineage>
        <taxon>Eukaryota</taxon>
        <taxon>Fungi</taxon>
        <taxon>Fungi incertae sedis</taxon>
        <taxon>Chytridiomycota</taxon>
        <taxon>Chytridiomycota incertae sedis</taxon>
        <taxon>Chytridiomycetes</taxon>
        <taxon>Spizellomycetales</taxon>
        <taxon>Powellomycetaceae</taxon>
        <taxon>Powellomyces</taxon>
    </lineage>
</organism>
<dbReference type="InterPro" id="IPR000689">
    <property type="entry name" value="UbQ_mOase_COQ6"/>
</dbReference>
<dbReference type="FunFam" id="3.50.50.60:FF:000021">
    <property type="entry name" value="Ubiquinone biosynthesis monooxygenase COQ6"/>
    <property type="match status" value="1"/>
</dbReference>
<evidence type="ECO:0000313" key="14">
    <source>
        <dbReference type="Proteomes" id="UP000318582"/>
    </source>
</evidence>
<comment type="similarity">
    <text evidence="2 11">Belongs to the UbiH/COQ6 family.</text>
</comment>
<keyword evidence="3 11" id="KW-0285">Flavoprotein</keyword>
<accession>A0A507E936</accession>
<comment type="cofactor">
    <cofactor evidence="1 11">
        <name>FAD</name>
        <dbReference type="ChEBI" id="CHEBI:57692"/>
    </cofactor>
</comment>
<comment type="catalytic activity">
    <reaction evidence="11">
        <text>a 4-hydroxy-3-(all-trans-polyprenyl)benzoate + 2 reduced [2Fe-2S]-[ferredoxin] + O2 + 2 H(+) = a 3,4-dihydroxy-5-(all-trans-polyprenyl)benzoate + 2 oxidized [2Fe-2S]-[ferredoxin] + H2O</text>
        <dbReference type="Rhea" id="RHEA:81195"/>
        <dbReference type="Rhea" id="RHEA-COMP:9514"/>
        <dbReference type="Rhea" id="RHEA-COMP:10000"/>
        <dbReference type="Rhea" id="RHEA-COMP:10001"/>
        <dbReference type="Rhea" id="RHEA-COMP:10930"/>
        <dbReference type="ChEBI" id="CHEBI:15377"/>
        <dbReference type="ChEBI" id="CHEBI:15378"/>
        <dbReference type="ChEBI" id="CHEBI:15379"/>
        <dbReference type="ChEBI" id="CHEBI:33737"/>
        <dbReference type="ChEBI" id="CHEBI:33738"/>
        <dbReference type="ChEBI" id="CHEBI:64694"/>
        <dbReference type="ChEBI" id="CHEBI:78396"/>
        <dbReference type="EC" id="1.14.15.45"/>
    </reaction>
</comment>
<evidence type="ECO:0000256" key="3">
    <source>
        <dbReference type="ARBA" id="ARBA00022630"/>
    </source>
</evidence>
<comment type="catalytic activity">
    <reaction evidence="11">
        <text>a 2-methoxy-6-(all-trans-polyprenyl)phenol + 2 reduced [2Fe-2S]-[ferredoxin] + O2 + 2 H(+) = a 2-methoxy-6-(all-trans-polyprenyl)benzene-1,4-diol + 2 oxidized [2Fe-2S]-[ferredoxin] + H2O</text>
        <dbReference type="Rhea" id="RHEA:81183"/>
        <dbReference type="Rhea" id="RHEA-COMP:9551"/>
        <dbReference type="Rhea" id="RHEA-COMP:10000"/>
        <dbReference type="Rhea" id="RHEA-COMP:10001"/>
        <dbReference type="Rhea" id="RHEA-COMP:10858"/>
        <dbReference type="ChEBI" id="CHEBI:15377"/>
        <dbReference type="ChEBI" id="CHEBI:15378"/>
        <dbReference type="ChEBI" id="CHEBI:15379"/>
        <dbReference type="ChEBI" id="CHEBI:33737"/>
        <dbReference type="ChEBI" id="CHEBI:33738"/>
        <dbReference type="ChEBI" id="CHEBI:62731"/>
        <dbReference type="ChEBI" id="CHEBI:84166"/>
        <dbReference type="EC" id="1.14.15.46"/>
    </reaction>
</comment>
<dbReference type="NCBIfam" id="TIGR01988">
    <property type="entry name" value="Ubi-OHases"/>
    <property type="match status" value="1"/>
</dbReference>
<dbReference type="UniPathway" id="UPA00232"/>
<dbReference type="GO" id="GO:0016712">
    <property type="term" value="F:oxidoreductase activity, acting on paired donors, with incorporation or reduction of molecular oxygen, reduced flavin or flavoprotein as one donor, and incorporation of one atom of oxygen"/>
    <property type="evidence" value="ECO:0007669"/>
    <property type="project" value="UniProtKB-UniRule"/>
</dbReference>
<dbReference type="SUPFAM" id="SSF51905">
    <property type="entry name" value="FAD/NAD(P)-binding domain"/>
    <property type="match status" value="1"/>
</dbReference>
<comment type="subunit">
    <text evidence="11">Component of a multi-subunit COQ enzyme complex, composed of at least COQ3, COQ4, COQ5, COQ6, COQ7 and COQ9.</text>
</comment>
<keyword evidence="10 11" id="KW-0472">Membrane</keyword>
<evidence type="ECO:0000256" key="6">
    <source>
        <dbReference type="ARBA" id="ARBA00022827"/>
    </source>
</evidence>
<dbReference type="InterPro" id="IPR036188">
    <property type="entry name" value="FAD/NAD-bd_sf"/>
</dbReference>
<protein>
    <recommendedName>
        <fullName evidence="11">Ubiquinone biosynthesis monooxygenase COQ6, mitochondrial</fullName>
        <ecNumber evidence="11">1.14.15.45</ecNumber>
    </recommendedName>
    <alternativeName>
        <fullName evidence="11">2-methoxy-6-polyprenolphenol 4-hydroxylase</fullName>
        <ecNumber evidence="11">1.14.15.46</ecNumber>
    </alternativeName>
</protein>
<evidence type="ECO:0000256" key="2">
    <source>
        <dbReference type="ARBA" id="ARBA00005349"/>
    </source>
</evidence>
<dbReference type="InterPro" id="IPR018168">
    <property type="entry name" value="Ubi_Hdrlase_CS"/>
</dbReference>
<name>A0A507E936_9FUNG</name>
<dbReference type="Proteomes" id="UP000318582">
    <property type="component" value="Unassembled WGS sequence"/>
</dbReference>
<keyword evidence="14" id="KW-1185">Reference proteome</keyword>
<evidence type="ECO:0000256" key="5">
    <source>
        <dbReference type="ARBA" id="ARBA00022792"/>
    </source>
</evidence>
<dbReference type="EC" id="1.14.15.45" evidence="11"/>
<dbReference type="GO" id="GO:0071949">
    <property type="term" value="F:FAD binding"/>
    <property type="evidence" value="ECO:0007669"/>
    <property type="project" value="InterPro"/>
</dbReference>
<evidence type="ECO:0000313" key="13">
    <source>
        <dbReference type="EMBL" id="TPX59897.1"/>
    </source>
</evidence>
<reference evidence="13 14" key="1">
    <citation type="journal article" date="2019" name="Sci. Rep.">
        <title>Comparative genomics of chytrid fungi reveal insights into the obligate biotrophic and pathogenic lifestyle of Synchytrium endobioticum.</title>
        <authorList>
            <person name="van de Vossenberg B.T.L.H."/>
            <person name="Warris S."/>
            <person name="Nguyen H.D.T."/>
            <person name="van Gent-Pelzer M.P.E."/>
            <person name="Joly D.L."/>
            <person name="van de Geest H.C."/>
            <person name="Bonants P.J.M."/>
            <person name="Smith D.S."/>
            <person name="Levesque C.A."/>
            <person name="van der Lee T.A.J."/>
        </authorList>
    </citation>
    <scope>NUCLEOTIDE SEQUENCE [LARGE SCALE GENOMIC DNA]</scope>
    <source>
        <strain evidence="13 14">CBS 809.83</strain>
    </source>
</reference>
<comment type="subcellular location">
    <subcellularLocation>
        <location evidence="11">Mitochondrion inner membrane</location>
        <topology evidence="11">Peripheral membrane protein</topology>
        <orientation evidence="11">Matrix side</orientation>
    </subcellularLocation>
</comment>
<evidence type="ECO:0000259" key="12">
    <source>
        <dbReference type="Pfam" id="PF01494"/>
    </source>
</evidence>
<keyword evidence="5 11" id="KW-0999">Mitochondrion inner membrane</keyword>
<evidence type="ECO:0000256" key="4">
    <source>
        <dbReference type="ARBA" id="ARBA00022688"/>
    </source>
</evidence>
<comment type="caution">
    <text evidence="13">The sequence shown here is derived from an EMBL/GenBank/DDBJ whole genome shotgun (WGS) entry which is preliminary data.</text>
</comment>
<proteinExistence type="inferred from homology"/>
<dbReference type="InterPro" id="IPR002938">
    <property type="entry name" value="FAD-bd"/>
</dbReference>
<dbReference type="PANTHER" id="PTHR43876">
    <property type="entry name" value="UBIQUINONE BIOSYNTHESIS MONOOXYGENASE COQ6, MITOCHONDRIAL"/>
    <property type="match status" value="1"/>
</dbReference>
<sequence>MNGIKLETSLRARSVLGYRRAIRTATPPILRKASSTTENASHVCDVCIVGGGIVGTALASALSTSSLKVALIEAGNLFQIPENNGNTYSNRVSSLTGSTIRFLKQIDAWNAIEANRSTPYRTMQVWDAIGKGKIQFNAPPGEEAIAHIVENNHLQAALVSTLTASQQTKIFNQSKVNSIVSGPLKHGGYGWPVVRLEDGRTIQSRLLSFAKVGADGANSRVRTFAEIDSNGWDYAQMGLVATLRLVPTDKGNDTAWQRFLPSGPIALLPLDNEHSSLVWSIPPKLAPLLRSLPEREFAEIVNVAFTGSWPDLQFLTSQIGDDGSASANFVEEARWSRKRAAIGEPKPPTIVGVQHKSRASFPLRLRNSESYAKSRVALIGDAAHSVHPLAGQGLNLGIADAESLAEVIKEGIEVGQDLGHIHLLENYTRARFTSNLAMMKSIDSIGKLFGTENGPVVTLRSFGLDVTNSMGPIKDRIMNFAGRSII</sequence>
<dbReference type="AlphaFoldDB" id="A0A507E936"/>
<dbReference type="InterPro" id="IPR010971">
    <property type="entry name" value="UbiH/COQ6"/>
</dbReference>
<dbReference type="InterPro" id="IPR051205">
    <property type="entry name" value="UbiH/COQ6_monooxygenase"/>
</dbReference>
<dbReference type="Gene3D" id="3.50.50.60">
    <property type="entry name" value="FAD/NAD(P)-binding domain"/>
    <property type="match status" value="2"/>
</dbReference>
<dbReference type="PRINTS" id="PR00420">
    <property type="entry name" value="RNGMNOXGNASE"/>
</dbReference>
<dbReference type="PROSITE" id="PS01304">
    <property type="entry name" value="UBIH"/>
    <property type="match status" value="1"/>
</dbReference>
<dbReference type="GO" id="GO:0031314">
    <property type="term" value="C:extrinsic component of mitochondrial inner membrane"/>
    <property type="evidence" value="ECO:0007669"/>
    <property type="project" value="UniProtKB-UniRule"/>
</dbReference>
<evidence type="ECO:0000256" key="8">
    <source>
        <dbReference type="ARBA" id="ARBA00023033"/>
    </source>
</evidence>
<keyword evidence="7 11" id="KW-0560">Oxidoreductase</keyword>
<evidence type="ECO:0000256" key="11">
    <source>
        <dbReference type="HAMAP-Rule" id="MF_03193"/>
    </source>
</evidence>
<dbReference type="GO" id="GO:0120538">
    <property type="term" value="F:2-methoxy-6-polyprenolphenol 4-hydroxylase activity"/>
    <property type="evidence" value="ECO:0007669"/>
    <property type="project" value="UniProtKB-EC"/>
</dbReference>
<feature type="domain" description="FAD-binding" evidence="12">
    <location>
        <begin position="44"/>
        <end position="283"/>
    </location>
</feature>
<dbReference type="EC" id="1.14.15.46" evidence="11"/>
<feature type="domain" description="FAD-binding" evidence="12">
    <location>
        <begin position="339"/>
        <end position="431"/>
    </location>
</feature>
<comment type="function">
    <text evidence="11">FAD-dependent monooxygenase required for two non-consecutive steps during ubiquinone biosynthesis. Required for the C5-ring hydroxylation during ubiquinone biosynthesis by catalyzing the hydroxylation of 4-hydroxy-3-(all-trans-polyprenyl)benzoic acid to 3,4-dihydroxy-5-(all-trans-polyprenyl)benzoic acid. Also acts downstream of coq4, for the C1-hydroxylation during ubiquinone biosynthesis by catalyzing the hydroxylation of 2-methoxy-6-(all-trans-polyprenyl)phenol to 2-methoxy-6-(all-trans-polyprenyl)benzene-1,4-diol. The electrons required for the hydroxylation reaction are funneled indirectly to coq6 from NADPH via a ferredoxin/ferredoxin reductase system.</text>
</comment>
<evidence type="ECO:0000256" key="10">
    <source>
        <dbReference type="ARBA" id="ARBA00023136"/>
    </source>
</evidence>
<keyword evidence="6 11" id="KW-0274">FAD</keyword>
<dbReference type="HAMAP" id="MF_03193">
    <property type="entry name" value="COQ6_monooxygenase"/>
    <property type="match status" value="1"/>
</dbReference>